<comment type="caution">
    <text evidence="3">The sequence shown here is derived from an EMBL/GenBank/DDBJ whole genome shotgun (WGS) entry which is preliminary data.</text>
</comment>
<name>A0AAV1UPB5_9STRA</name>
<dbReference type="Proteomes" id="UP001162060">
    <property type="component" value="Unassembled WGS sequence"/>
</dbReference>
<gene>
    <name evidence="3" type="ORF">PM001_LOCUS20617</name>
</gene>
<dbReference type="AlphaFoldDB" id="A0AAV1UPB5"/>
<protein>
    <recommendedName>
        <fullName evidence="2">Chromo domain-containing protein</fullName>
    </recommendedName>
</protein>
<dbReference type="Gene3D" id="2.40.50.40">
    <property type="match status" value="1"/>
</dbReference>
<dbReference type="EMBL" id="CAKLBY020000221">
    <property type="protein sequence ID" value="CAK7935467.1"/>
    <property type="molecule type" value="Genomic_DNA"/>
</dbReference>
<dbReference type="InterPro" id="IPR000953">
    <property type="entry name" value="Chromo/chromo_shadow_dom"/>
</dbReference>
<proteinExistence type="predicted"/>
<dbReference type="SUPFAM" id="SSF54160">
    <property type="entry name" value="Chromo domain-like"/>
    <property type="match status" value="1"/>
</dbReference>
<dbReference type="CDD" id="cd00024">
    <property type="entry name" value="CD_CSD"/>
    <property type="match status" value="1"/>
</dbReference>
<dbReference type="PROSITE" id="PS50013">
    <property type="entry name" value="CHROMO_2"/>
    <property type="match status" value="1"/>
</dbReference>
<dbReference type="InterPro" id="IPR016197">
    <property type="entry name" value="Chromo-like_dom_sf"/>
</dbReference>
<feature type="region of interest" description="Disordered" evidence="1">
    <location>
        <begin position="1"/>
        <end position="25"/>
    </location>
</feature>
<feature type="domain" description="Chromo" evidence="2">
    <location>
        <begin position="78"/>
        <end position="139"/>
    </location>
</feature>
<reference evidence="3" key="1">
    <citation type="submission" date="2024-01" db="EMBL/GenBank/DDBJ databases">
        <authorList>
            <person name="Webb A."/>
        </authorList>
    </citation>
    <scope>NUCLEOTIDE SEQUENCE</scope>
    <source>
        <strain evidence="3">Pm1</strain>
    </source>
</reference>
<evidence type="ECO:0000256" key="1">
    <source>
        <dbReference type="SAM" id="MobiDB-lite"/>
    </source>
</evidence>
<evidence type="ECO:0000313" key="3">
    <source>
        <dbReference type="EMBL" id="CAK7935467.1"/>
    </source>
</evidence>
<dbReference type="InterPro" id="IPR023780">
    <property type="entry name" value="Chromo_domain"/>
</dbReference>
<feature type="region of interest" description="Disordered" evidence="1">
    <location>
        <begin position="132"/>
        <end position="160"/>
    </location>
</feature>
<dbReference type="SMART" id="SM00298">
    <property type="entry name" value="CHROMO"/>
    <property type="match status" value="1"/>
</dbReference>
<feature type="region of interest" description="Disordered" evidence="1">
    <location>
        <begin position="50"/>
        <end position="73"/>
    </location>
</feature>
<feature type="compositionally biased region" description="Basic and acidic residues" evidence="1">
    <location>
        <begin position="9"/>
        <end position="18"/>
    </location>
</feature>
<organism evidence="3 4">
    <name type="scientific">Peronospora matthiolae</name>
    <dbReference type="NCBI Taxonomy" id="2874970"/>
    <lineage>
        <taxon>Eukaryota</taxon>
        <taxon>Sar</taxon>
        <taxon>Stramenopiles</taxon>
        <taxon>Oomycota</taxon>
        <taxon>Peronosporomycetes</taxon>
        <taxon>Peronosporales</taxon>
        <taxon>Peronosporaceae</taxon>
        <taxon>Peronospora</taxon>
    </lineage>
</organism>
<accession>A0AAV1UPB5</accession>
<feature type="compositionally biased region" description="Basic residues" evidence="1">
    <location>
        <begin position="137"/>
        <end position="148"/>
    </location>
</feature>
<dbReference type="Pfam" id="PF00385">
    <property type="entry name" value="Chromo"/>
    <property type="match status" value="1"/>
</dbReference>
<evidence type="ECO:0000313" key="4">
    <source>
        <dbReference type="Proteomes" id="UP001162060"/>
    </source>
</evidence>
<sequence length="160" mass="18479">MSKLSRSQAEQKHTKLDASRQCPPVEDACPAHARGRCVTQALRDQRSSWRHTLPHDSLKSVFPPSPPPLEDSRGDQRYLVEQLLNHRDVNGRRTSYLVRCRGYPPSWDTWELRSQLIIDLLDLVEQYDAAHPVPQKDRRRKSSWKGRKGISGCQSLRTSR</sequence>
<evidence type="ECO:0000259" key="2">
    <source>
        <dbReference type="PROSITE" id="PS50013"/>
    </source>
</evidence>